<feature type="binding site" evidence="6">
    <location>
        <position position="248"/>
    </location>
    <ligand>
        <name>S-adenosyl-L-methionine</name>
        <dbReference type="ChEBI" id="CHEBI:59789"/>
    </ligand>
</feature>
<evidence type="ECO:0000313" key="7">
    <source>
        <dbReference type="EMBL" id="SDE41453.1"/>
    </source>
</evidence>
<sequence>MKWAEIAVHTSNEAVDAVSNLLYEAGASGVVIEDSREPDLEHDTRFGELYELDRADYPSEGAIVKAYLPVNSFLPETVNELKNEISNLVSFGLDIGPNSVTQSEVDEEDWSTAWKDYYHPVKISKRFTIVPTWEDYERLSTDELIIELDPGMAFGTGTHPTTVMCLQALEKTVNNGDEVVDIGTGSGVLSIGAALLGAGRVTALDLDEVAVESARQNAELNGLAGQINVRQGNLLDVYDGIPDVAVANILAEVIVTFTDEAYRVLKPGGLFITSGIIAQKKDEVKDALAASGFRIEEVMVMEDWTAIIARKPEAGGTDAEILSK</sequence>
<dbReference type="Pfam" id="PF06325">
    <property type="entry name" value="PrmA"/>
    <property type="match status" value="1"/>
</dbReference>
<comment type="similarity">
    <text evidence="1 6">Belongs to the methyltransferase superfamily. PrmA family.</text>
</comment>
<proteinExistence type="inferred from homology"/>
<evidence type="ECO:0000313" key="8">
    <source>
        <dbReference type="Proteomes" id="UP000198823"/>
    </source>
</evidence>
<dbReference type="PANTHER" id="PTHR43648:SF1">
    <property type="entry name" value="ELECTRON TRANSFER FLAVOPROTEIN BETA SUBUNIT LYSINE METHYLTRANSFERASE"/>
    <property type="match status" value="1"/>
</dbReference>
<evidence type="ECO:0000256" key="6">
    <source>
        <dbReference type="HAMAP-Rule" id="MF_00735"/>
    </source>
</evidence>
<dbReference type="Gene3D" id="3.40.50.150">
    <property type="entry name" value="Vaccinia Virus protein VP39"/>
    <property type="match status" value="1"/>
</dbReference>
<dbReference type="NCBIfam" id="TIGR00406">
    <property type="entry name" value="prmA"/>
    <property type="match status" value="1"/>
</dbReference>
<dbReference type="RefSeq" id="WP_092096751.1">
    <property type="nucleotide sequence ID" value="NZ_FNAR01000008.1"/>
</dbReference>
<keyword evidence="3 6" id="KW-0489">Methyltransferase</keyword>
<keyword evidence="7" id="KW-0687">Ribonucleoprotein</keyword>
<evidence type="ECO:0000256" key="3">
    <source>
        <dbReference type="ARBA" id="ARBA00022603"/>
    </source>
</evidence>
<dbReference type="OrthoDB" id="9785995at2"/>
<dbReference type="PANTHER" id="PTHR43648">
    <property type="entry name" value="ELECTRON TRANSFER FLAVOPROTEIN BETA SUBUNIT LYSINE METHYLTRANSFERASE"/>
    <property type="match status" value="1"/>
</dbReference>
<gene>
    <name evidence="6" type="primary">prmA</name>
    <name evidence="7" type="ORF">SAMN04488126_10874</name>
</gene>
<name>A0A1G7CQE9_9BACL</name>
<feature type="binding site" evidence="6">
    <location>
        <position position="183"/>
    </location>
    <ligand>
        <name>S-adenosyl-L-methionine</name>
        <dbReference type="ChEBI" id="CHEBI:59789"/>
    </ligand>
</feature>
<feature type="binding site" evidence="6">
    <location>
        <position position="205"/>
    </location>
    <ligand>
        <name>S-adenosyl-L-methionine</name>
        <dbReference type="ChEBI" id="CHEBI:59789"/>
    </ligand>
</feature>
<feature type="binding site" evidence="6">
    <location>
        <position position="162"/>
    </location>
    <ligand>
        <name>S-adenosyl-L-methionine</name>
        <dbReference type="ChEBI" id="CHEBI:59789"/>
    </ligand>
</feature>
<dbReference type="GO" id="GO:0016279">
    <property type="term" value="F:protein-lysine N-methyltransferase activity"/>
    <property type="evidence" value="ECO:0007669"/>
    <property type="project" value="RHEA"/>
</dbReference>
<dbReference type="EMBL" id="FNAR01000008">
    <property type="protein sequence ID" value="SDE41453.1"/>
    <property type="molecule type" value="Genomic_DNA"/>
</dbReference>
<dbReference type="PIRSF" id="PIRSF000401">
    <property type="entry name" value="RPL11_MTase"/>
    <property type="match status" value="1"/>
</dbReference>
<keyword evidence="4 6" id="KW-0808">Transferase</keyword>
<comment type="function">
    <text evidence="6">Methylates ribosomal protein L11.</text>
</comment>
<dbReference type="Proteomes" id="UP000198823">
    <property type="component" value="Unassembled WGS sequence"/>
</dbReference>
<keyword evidence="7" id="KW-0689">Ribosomal protein</keyword>
<keyword evidence="5 6" id="KW-0949">S-adenosyl-L-methionine</keyword>
<accession>A0A1G7CQE9</accession>
<dbReference type="InterPro" id="IPR029063">
    <property type="entry name" value="SAM-dependent_MTases_sf"/>
</dbReference>
<dbReference type="GO" id="GO:0005737">
    <property type="term" value="C:cytoplasm"/>
    <property type="evidence" value="ECO:0007669"/>
    <property type="project" value="UniProtKB-SubCell"/>
</dbReference>
<evidence type="ECO:0000256" key="4">
    <source>
        <dbReference type="ARBA" id="ARBA00022679"/>
    </source>
</evidence>
<evidence type="ECO:0000256" key="2">
    <source>
        <dbReference type="ARBA" id="ARBA00022490"/>
    </source>
</evidence>
<dbReference type="InterPro" id="IPR004498">
    <property type="entry name" value="Ribosomal_PrmA_MeTrfase"/>
</dbReference>
<dbReference type="InterPro" id="IPR050078">
    <property type="entry name" value="Ribosomal_L11_MeTrfase_PrmA"/>
</dbReference>
<evidence type="ECO:0000256" key="1">
    <source>
        <dbReference type="ARBA" id="ARBA00009741"/>
    </source>
</evidence>
<dbReference type="GO" id="GO:0005840">
    <property type="term" value="C:ribosome"/>
    <property type="evidence" value="ECO:0007669"/>
    <property type="project" value="UniProtKB-KW"/>
</dbReference>
<protein>
    <recommendedName>
        <fullName evidence="6">Ribosomal protein L11 methyltransferase</fullName>
        <shortName evidence="6">L11 Mtase</shortName>
        <ecNumber evidence="6">2.1.1.-</ecNumber>
    </recommendedName>
</protein>
<dbReference type="SUPFAM" id="SSF53335">
    <property type="entry name" value="S-adenosyl-L-methionine-dependent methyltransferases"/>
    <property type="match status" value="1"/>
</dbReference>
<reference evidence="7 8" key="1">
    <citation type="submission" date="2016-10" db="EMBL/GenBank/DDBJ databases">
        <authorList>
            <person name="de Groot N.N."/>
        </authorList>
    </citation>
    <scope>NUCLEOTIDE SEQUENCE [LARGE SCALE GENOMIC DNA]</scope>
    <source>
        <strain evidence="7 8">CGMCC 1.6762</strain>
    </source>
</reference>
<dbReference type="GO" id="GO:0032259">
    <property type="term" value="P:methylation"/>
    <property type="evidence" value="ECO:0007669"/>
    <property type="project" value="UniProtKB-KW"/>
</dbReference>
<dbReference type="EC" id="2.1.1.-" evidence="6"/>
<organism evidence="7 8">
    <name type="scientific">Bhargavaea beijingensis</name>
    <dbReference type="NCBI Taxonomy" id="426756"/>
    <lineage>
        <taxon>Bacteria</taxon>
        <taxon>Bacillati</taxon>
        <taxon>Bacillota</taxon>
        <taxon>Bacilli</taxon>
        <taxon>Bacillales</taxon>
        <taxon>Caryophanaceae</taxon>
        <taxon>Bhargavaea</taxon>
    </lineage>
</organism>
<dbReference type="HAMAP" id="MF_00735">
    <property type="entry name" value="Methyltr_PrmA"/>
    <property type="match status" value="1"/>
</dbReference>
<dbReference type="STRING" id="426756.SAMN04488126_10874"/>
<comment type="catalytic activity">
    <reaction evidence="6">
        <text>L-lysyl-[protein] + 3 S-adenosyl-L-methionine = N(6),N(6),N(6)-trimethyl-L-lysyl-[protein] + 3 S-adenosyl-L-homocysteine + 3 H(+)</text>
        <dbReference type="Rhea" id="RHEA:54192"/>
        <dbReference type="Rhea" id="RHEA-COMP:9752"/>
        <dbReference type="Rhea" id="RHEA-COMP:13826"/>
        <dbReference type="ChEBI" id="CHEBI:15378"/>
        <dbReference type="ChEBI" id="CHEBI:29969"/>
        <dbReference type="ChEBI" id="CHEBI:57856"/>
        <dbReference type="ChEBI" id="CHEBI:59789"/>
        <dbReference type="ChEBI" id="CHEBI:61961"/>
    </reaction>
</comment>
<dbReference type="CDD" id="cd02440">
    <property type="entry name" value="AdoMet_MTases"/>
    <property type="match status" value="1"/>
</dbReference>
<comment type="subcellular location">
    <subcellularLocation>
        <location evidence="6">Cytoplasm</location>
    </subcellularLocation>
</comment>
<evidence type="ECO:0000256" key="5">
    <source>
        <dbReference type="ARBA" id="ARBA00022691"/>
    </source>
</evidence>
<keyword evidence="2 6" id="KW-0963">Cytoplasm</keyword>
<dbReference type="AlphaFoldDB" id="A0A1G7CQE9"/>